<dbReference type="PROSITE" id="PS00086">
    <property type="entry name" value="CYTOCHROME_P450"/>
    <property type="match status" value="1"/>
</dbReference>
<keyword evidence="9" id="KW-0418">Kinase</keyword>
<gene>
    <name evidence="9" type="primary">ALK2_3</name>
    <name evidence="9" type="ORF">Q9L58_008277</name>
</gene>
<keyword evidence="6 8" id="KW-0408">Iron</keyword>
<dbReference type="InterPro" id="IPR036396">
    <property type="entry name" value="Cyt_P450_sf"/>
</dbReference>
<keyword evidence="7 8" id="KW-0503">Monooxygenase</keyword>
<evidence type="ECO:0000256" key="5">
    <source>
        <dbReference type="ARBA" id="ARBA00023002"/>
    </source>
</evidence>
<proteinExistence type="inferred from homology"/>
<dbReference type="SUPFAM" id="SSF48264">
    <property type="entry name" value="Cytochrome P450"/>
    <property type="match status" value="1"/>
</dbReference>
<accession>A0ABR3GA62</accession>
<keyword evidence="4 8" id="KW-0479">Metal-binding</keyword>
<dbReference type="InterPro" id="IPR001128">
    <property type="entry name" value="Cyt_P450"/>
</dbReference>
<evidence type="ECO:0000313" key="10">
    <source>
        <dbReference type="Proteomes" id="UP001447188"/>
    </source>
</evidence>
<dbReference type="EC" id="1.14.14.1" evidence="9"/>
<dbReference type="Pfam" id="PF00067">
    <property type="entry name" value="p450"/>
    <property type="match status" value="1"/>
</dbReference>
<keyword evidence="9" id="KW-0808">Transferase</keyword>
<evidence type="ECO:0000256" key="6">
    <source>
        <dbReference type="ARBA" id="ARBA00023004"/>
    </source>
</evidence>
<dbReference type="GO" id="GO:0016301">
    <property type="term" value="F:kinase activity"/>
    <property type="evidence" value="ECO:0007669"/>
    <property type="project" value="UniProtKB-KW"/>
</dbReference>
<evidence type="ECO:0000313" key="9">
    <source>
        <dbReference type="EMBL" id="KAL0632848.1"/>
    </source>
</evidence>
<evidence type="ECO:0000256" key="2">
    <source>
        <dbReference type="ARBA" id="ARBA00010617"/>
    </source>
</evidence>
<evidence type="ECO:0000256" key="1">
    <source>
        <dbReference type="ARBA" id="ARBA00001971"/>
    </source>
</evidence>
<evidence type="ECO:0000256" key="4">
    <source>
        <dbReference type="ARBA" id="ARBA00022723"/>
    </source>
</evidence>
<dbReference type="Gene3D" id="1.10.630.10">
    <property type="entry name" value="Cytochrome P450"/>
    <property type="match status" value="1"/>
</dbReference>
<keyword evidence="10" id="KW-1185">Reference proteome</keyword>
<comment type="caution">
    <text evidence="9">The sequence shown here is derived from an EMBL/GenBank/DDBJ whole genome shotgun (WGS) entry which is preliminary data.</text>
</comment>
<keyword evidence="3 8" id="KW-0349">Heme</keyword>
<name>A0ABR3GA62_9PEZI</name>
<dbReference type="GO" id="GO:0016712">
    <property type="term" value="F:oxidoreductase activity, acting on paired donors, with incorporation or reduction of molecular oxygen, reduced flavin or flavoprotein as one donor, and incorporation of one atom of oxygen"/>
    <property type="evidence" value="ECO:0007669"/>
    <property type="project" value="UniProtKB-EC"/>
</dbReference>
<dbReference type="PANTHER" id="PTHR24287:SF1">
    <property type="entry name" value="P450, PUTATIVE (EUROFUNG)-RELATED"/>
    <property type="match status" value="1"/>
</dbReference>
<dbReference type="CDD" id="cd11063">
    <property type="entry name" value="CYP52"/>
    <property type="match status" value="1"/>
</dbReference>
<dbReference type="PANTHER" id="PTHR24287">
    <property type="entry name" value="P450, PUTATIVE (EUROFUNG)-RELATED"/>
    <property type="match status" value="1"/>
</dbReference>
<dbReference type="PRINTS" id="PR00464">
    <property type="entry name" value="EP450II"/>
</dbReference>
<organism evidence="9 10">
    <name type="scientific">Discina gigas</name>
    <dbReference type="NCBI Taxonomy" id="1032678"/>
    <lineage>
        <taxon>Eukaryota</taxon>
        <taxon>Fungi</taxon>
        <taxon>Dikarya</taxon>
        <taxon>Ascomycota</taxon>
        <taxon>Pezizomycotina</taxon>
        <taxon>Pezizomycetes</taxon>
        <taxon>Pezizales</taxon>
        <taxon>Discinaceae</taxon>
        <taxon>Discina</taxon>
    </lineage>
</organism>
<dbReference type="InterPro" id="IPR002402">
    <property type="entry name" value="Cyt_P450_E_grp-II"/>
</dbReference>
<dbReference type="PRINTS" id="PR00385">
    <property type="entry name" value="P450"/>
</dbReference>
<comment type="cofactor">
    <cofactor evidence="1">
        <name>heme</name>
        <dbReference type="ChEBI" id="CHEBI:30413"/>
    </cofactor>
</comment>
<reference evidence="9 10" key="1">
    <citation type="submission" date="2024-02" db="EMBL/GenBank/DDBJ databases">
        <title>Discinaceae phylogenomics.</title>
        <authorList>
            <person name="Dirks A.C."/>
            <person name="James T.Y."/>
        </authorList>
    </citation>
    <scope>NUCLEOTIDE SEQUENCE [LARGE SCALE GENOMIC DNA]</scope>
    <source>
        <strain evidence="9 10">ACD0624</strain>
    </source>
</reference>
<sequence>MAFSLLTWASFALTIYLSTNLVLRLRKHRSDRQFARAHGCLPPKVAFIQPIFPFSLIQLFEFKAAADEKRYVNFVYDRFCQYGPTRVYRLLTGPASVVVTSDPENLKTVLATSFHDFELGRERHAAFSELLGDGIFTTDGKMWEHARALLRPQFTKDQIADLEDLEVHFQHLLAVLSPQEGEVVNLHTLFLSLTLDSATAFLFGNSLYSLRNRIPGTEVLPGSSGDESRQFEDDFDYCQNALGFRLLIWDYRWLYNPKRLPGAIANIHKYVDQFIGAALQNRENGEVSKNQGKYVFLAALAQDTQDAKVMRDQSLSALLAGRDTTATLLSWTFWLLAKHPRVWRRLREDILKNIGQKKPTYQQLKDCSYLKWVLNEVLRLYPVVPVNFRCCKRNTTLPRGGGADGSGPIFVPKGARIFYSVYVLHRSKAIYGEDAEVFRPERWGDGKARGWEYIPFNGGPRICIGQQMALTTASYVIVRLLQHFERIEDVDVDVDGLVKTDLGLTLSPTNGTRVRLFRDANAPLR</sequence>
<dbReference type="EMBL" id="JBBBZM010000148">
    <property type="protein sequence ID" value="KAL0632848.1"/>
    <property type="molecule type" value="Genomic_DNA"/>
</dbReference>
<evidence type="ECO:0000256" key="8">
    <source>
        <dbReference type="RuleBase" id="RU000461"/>
    </source>
</evidence>
<protein>
    <submittedName>
        <fullName evidence="9">Protein kinase alk2</fullName>
        <ecNumber evidence="9">1.14.14.1</ecNumber>
    </submittedName>
</protein>
<evidence type="ECO:0000256" key="3">
    <source>
        <dbReference type="ARBA" id="ARBA00022617"/>
    </source>
</evidence>
<keyword evidence="5 8" id="KW-0560">Oxidoreductase</keyword>
<dbReference type="Proteomes" id="UP001447188">
    <property type="component" value="Unassembled WGS sequence"/>
</dbReference>
<dbReference type="PRINTS" id="PR01239">
    <property type="entry name" value="EP450IICYP52"/>
</dbReference>
<comment type="similarity">
    <text evidence="2 8">Belongs to the cytochrome P450 family.</text>
</comment>
<dbReference type="InterPro" id="IPR017972">
    <property type="entry name" value="Cyt_P450_CS"/>
</dbReference>
<evidence type="ECO:0000256" key="7">
    <source>
        <dbReference type="ARBA" id="ARBA00023033"/>
    </source>
</evidence>
<dbReference type="InterPro" id="IPR002974">
    <property type="entry name" value="Cyt_P450_E_CYP52_ascomycetes"/>
</dbReference>
<dbReference type="InterPro" id="IPR047146">
    <property type="entry name" value="Cyt_P450_E_CYP52_fungi"/>
</dbReference>